<name>A0AA51X6H3_9GAMM</name>
<feature type="domain" description="Serine aminopeptidase S33" evidence="1">
    <location>
        <begin position="55"/>
        <end position="140"/>
    </location>
</feature>
<evidence type="ECO:0000259" key="1">
    <source>
        <dbReference type="Pfam" id="PF12146"/>
    </source>
</evidence>
<dbReference type="Gene3D" id="3.40.50.1820">
    <property type="entry name" value="alpha/beta hydrolase"/>
    <property type="match status" value="1"/>
</dbReference>
<dbReference type="Proteomes" id="UP001239782">
    <property type="component" value="Chromosome"/>
</dbReference>
<reference evidence="2 3" key="1">
    <citation type="submission" date="2023-08" db="EMBL/GenBank/DDBJ databases">
        <title>Pleionea litopenaei sp. nov., isolated from stomach of juvenile Litopenaeus vannamei.</title>
        <authorList>
            <person name="Rho A.M."/>
            <person name="Hwang C.Y."/>
        </authorList>
    </citation>
    <scope>NUCLEOTIDE SEQUENCE [LARGE SCALE GENOMIC DNA]</scope>
    <source>
        <strain evidence="2 3">HL-JVS1</strain>
    </source>
</reference>
<dbReference type="InterPro" id="IPR022742">
    <property type="entry name" value="Hydrolase_4"/>
</dbReference>
<dbReference type="KEGG" id="plei:Q9312_18125"/>
<evidence type="ECO:0000313" key="3">
    <source>
        <dbReference type="Proteomes" id="UP001239782"/>
    </source>
</evidence>
<accession>A0AA51X6H3</accession>
<proteinExistence type="predicted"/>
<sequence>MGSPRSEKVMLEGPSGDLEAIIDWPEASYAKKVVAICCHPHPQHAGTMTNKVIYTVARAQATMGAVAVRFNFRGVGKSAGEYGEGLGEMDDLRAVIDWAQRQFPGYALWLSGFSFGSWISAMVAHEYQVEQLISVAPPVERGVFASMQHPMCDWLTIMGDADEVVSFTATEQWVENLSPRPDWVVMTGAGHFFHSRLVELREVLEQRLTSKINTYQAVENA</sequence>
<organism evidence="2 3">
    <name type="scientific">Pleionea litopenaei</name>
    <dbReference type="NCBI Taxonomy" id="3070815"/>
    <lineage>
        <taxon>Bacteria</taxon>
        <taxon>Pseudomonadati</taxon>
        <taxon>Pseudomonadota</taxon>
        <taxon>Gammaproteobacteria</taxon>
        <taxon>Oceanospirillales</taxon>
        <taxon>Pleioneaceae</taxon>
        <taxon>Pleionea</taxon>
    </lineage>
</organism>
<evidence type="ECO:0000313" key="2">
    <source>
        <dbReference type="EMBL" id="WMS87128.1"/>
    </source>
</evidence>
<dbReference type="EMBL" id="CP133548">
    <property type="protein sequence ID" value="WMS87128.1"/>
    <property type="molecule type" value="Genomic_DNA"/>
</dbReference>
<dbReference type="PANTHER" id="PTHR42103">
    <property type="entry name" value="ALPHA/BETA-HYDROLASES SUPERFAMILY PROTEIN"/>
    <property type="match status" value="1"/>
</dbReference>
<dbReference type="GO" id="GO:0016787">
    <property type="term" value="F:hydrolase activity"/>
    <property type="evidence" value="ECO:0007669"/>
    <property type="project" value="UniProtKB-KW"/>
</dbReference>
<dbReference type="SUPFAM" id="SSF53474">
    <property type="entry name" value="alpha/beta-Hydrolases"/>
    <property type="match status" value="1"/>
</dbReference>
<keyword evidence="2" id="KW-0378">Hydrolase</keyword>
<dbReference type="AlphaFoldDB" id="A0AA51X6H3"/>
<protein>
    <submittedName>
        <fullName evidence="2">Alpha/beta hydrolase</fullName>
    </submittedName>
</protein>
<dbReference type="RefSeq" id="WP_309202267.1">
    <property type="nucleotide sequence ID" value="NZ_CP133548.1"/>
</dbReference>
<dbReference type="Pfam" id="PF12146">
    <property type="entry name" value="Hydrolase_4"/>
    <property type="match status" value="1"/>
</dbReference>
<dbReference type="InterPro" id="IPR029058">
    <property type="entry name" value="AB_hydrolase_fold"/>
</dbReference>
<keyword evidence="3" id="KW-1185">Reference proteome</keyword>
<gene>
    <name evidence="2" type="ORF">Q9312_18125</name>
</gene>
<dbReference type="PANTHER" id="PTHR42103:SF2">
    <property type="entry name" value="AB HYDROLASE-1 DOMAIN-CONTAINING PROTEIN"/>
    <property type="match status" value="1"/>
</dbReference>